<comment type="caution">
    <text evidence="2">The sequence shown here is derived from an EMBL/GenBank/DDBJ whole genome shotgun (WGS) entry which is preliminary data.</text>
</comment>
<feature type="transmembrane region" description="Helical" evidence="1">
    <location>
        <begin position="20"/>
        <end position="37"/>
    </location>
</feature>
<gene>
    <name evidence="2" type="ORF">HLH44_19935</name>
</gene>
<keyword evidence="1" id="KW-0472">Membrane</keyword>
<dbReference type="RefSeq" id="WP_183010583.1">
    <property type="nucleotide sequence ID" value="NZ_JABEQP010000026.1"/>
</dbReference>
<sequence>MTGDNQTTDGNAPNKMSRTALLKAVLVTTIIAAFPIWQSYAGTPAANTADQEQVSSGRIEFSSVTFDDSIIARAFIIGNGASPTLPQIPQKAYSGFVPVSKNIVASIQKAIKAYPAGVYKTKSLVLGNIRHPDVMRIGMSLDVRGIQAVSPTLQLPDVHTITLAAAVSKAALGQALLIAVDTTKVLTPGEKQISGMHGHRVWLLAIPSGSTPHAATENG</sequence>
<dbReference type="AlphaFoldDB" id="A0A7W4K3E7"/>
<evidence type="ECO:0000256" key="1">
    <source>
        <dbReference type="SAM" id="Phobius"/>
    </source>
</evidence>
<accession>A0A7W4K3E7</accession>
<keyword evidence="1" id="KW-0812">Transmembrane</keyword>
<reference evidence="2 3" key="1">
    <citation type="submission" date="2020-04" db="EMBL/GenBank/DDBJ databases">
        <title>Description of novel Gluconacetobacter.</title>
        <authorList>
            <person name="Sombolestani A."/>
        </authorList>
    </citation>
    <scope>NUCLEOTIDE SEQUENCE [LARGE SCALE GENOMIC DNA]</scope>
    <source>
        <strain evidence="2 3">LMG 22058</strain>
    </source>
</reference>
<keyword evidence="1" id="KW-1133">Transmembrane helix</keyword>
<evidence type="ECO:0000313" key="2">
    <source>
        <dbReference type="EMBL" id="MBB2199670.1"/>
    </source>
</evidence>
<dbReference type="Proteomes" id="UP000530320">
    <property type="component" value="Unassembled WGS sequence"/>
</dbReference>
<proteinExistence type="predicted"/>
<name>A0A7W4K3E7_9PROT</name>
<protein>
    <submittedName>
        <fullName evidence="2">Uncharacterized protein</fullName>
    </submittedName>
</protein>
<dbReference type="EMBL" id="JABEQP010000026">
    <property type="protein sequence ID" value="MBB2199670.1"/>
    <property type="molecule type" value="Genomic_DNA"/>
</dbReference>
<organism evidence="2 3">
    <name type="scientific">Gluconacetobacter dulcium</name>
    <dbReference type="NCBI Taxonomy" id="2729096"/>
    <lineage>
        <taxon>Bacteria</taxon>
        <taxon>Pseudomonadati</taxon>
        <taxon>Pseudomonadota</taxon>
        <taxon>Alphaproteobacteria</taxon>
        <taxon>Acetobacterales</taxon>
        <taxon>Acetobacteraceae</taxon>
        <taxon>Gluconacetobacter</taxon>
    </lineage>
</organism>
<evidence type="ECO:0000313" key="3">
    <source>
        <dbReference type="Proteomes" id="UP000530320"/>
    </source>
</evidence>